<keyword evidence="1" id="KW-1133">Transmembrane helix</keyword>
<feature type="transmembrane region" description="Helical" evidence="1">
    <location>
        <begin position="58"/>
        <end position="77"/>
    </location>
</feature>
<dbReference type="RefSeq" id="WP_203957970.1">
    <property type="nucleotide sequence ID" value="NZ_BOOO01000047.1"/>
</dbReference>
<proteinExistence type="predicted"/>
<protein>
    <submittedName>
        <fullName evidence="2">Uncharacterized protein</fullName>
    </submittedName>
</protein>
<accession>A0A8J3XF53</accession>
<sequence>MIEGLFDRAASLLERRFLKNAFLPVLLVAPAAAAPALVQEDLLARLIRWWDGQATTVQFLFLLGYFVTCWFSGAIVASQWRNIIRLYEGYPTMRWRPISRPAVRWHRGERRRLASNAQGADYRTYRSYPRESDILPTRLGNVIRAAETYPWRRYGVDTITIWPRIYRVLPQSTISDIQDARATLEFLLVLSLWFVTVGVGNVVFAAVLGTTMLGAVLVCGIASFLSYLTYVSAIPAAVEYGEQLRSAFDAHRLDLLARYRAPFPRNLDEERKQWAELMNFIVSGTALGWIYDNQSIASTTEMQ</sequence>
<evidence type="ECO:0000256" key="1">
    <source>
        <dbReference type="SAM" id="Phobius"/>
    </source>
</evidence>
<dbReference type="EMBL" id="BOOO01000047">
    <property type="protein sequence ID" value="GII34158.1"/>
    <property type="molecule type" value="Genomic_DNA"/>
</dbReference>
<dbReference type="AlphaFoldDB" id="A0A8J3XF53"/>
<feature type="transmembrane region" description="Helical" evidence="1">
    <location>
        <begin position="21"/>
        <end position="38"/>
    </location>
</feature>
<keyword evidence="1" id="KW-0812">Transmembrane</keyword>
<gene>
    <name evidence="2" type="ORF">Pmi06nite_76000</name>
</gene>
<evidence type="ECO:0000313" key="3">
    <source>
        <dbReference type="Proteomes" id="UP000650628"/>
    </source>
</evidence>
<evidence type="ECO:0000313" key="2">
    <source>
        <dbReference type="EMBL" id="GII34158.1"/>
    </source>
</evidence>
<feature type="transmembrane region" description="Helical" evidence="1">
    <location>
        <begin position="214"/>
        <end position="238"/>
    </location>
</feature>
<feature type="transmembrane region" description="Helical" evidence="1">
    <location>
        <begin position="186"/>
        <end position="208"/>
    </location>
</feature>
<comment type="caution">
    <text evidence="2">The sequence shown here is derived from an EMBL/GenBank/DDBJ whole genome shotgun (WGS) entry which is preliminary data.</text>
</comment>
<organism evidence="2 3">
    <name type="scientific">Planotetraspora mira</name>
    <dbReference type="NCBI Taxonomy" id="58121"/>
    <lineage>
        <taxon>Bacteria</taxon>
        <taxon>Bacillati</taxon>
        <taxon>Actinomycetota</taxon>
        <taxon>Actinomycetes</taxon>
        <taxon>Streptosporangiales</taxon>
        <taxon>Streptosporangiaceae</taxon>
        <taxon>Planotetraspora</taxon>
    </lineage>
</organism>
<keyword evidence="1" id="KW-0472">Membrane</keyword>
<reference evidence="2 3" key="1">
    <citation type="submission" date="2021-01" db="EMBL/GenBank/DDBJ databases">
        <title>Whole genome shotgun sequence of Planotetraspora mira NBRC 15435.</title>
        <authorList>
            <person name="Komaki H."/>
            <person name="Tamura T."/>
        </authorList>
    </citation>
    <scope>NUCLEOTIDE SEQUENCE [LARGE SCALE GENOMIC DNA]</scope>
    <source>
        <strain evidence="2 3">NBRC 15435</strain>
    </source>
</reference>
<keyword evidence="3" id="KW-1185">Reference proteome</keyword>
<dbReference type="Proteomes" id="UP000650628">
    <property type="component" value="Unassembled WGS sequence"/>
</dbReference>
<name>A0A8J3XF53_9ACTN</name>